<accession>A0A124GAE9</accession>
<dbReference type="FunFam" id="3.40.50.150:FF:000405">
    <property type="entry name" value="Carminomycin 4-O-methyltransferase DnrK"/>
    <property type="match status" value="1"/>
</dbReference>
<dbReference type="InterPro" id="IPR036390">
    <property type="entry name" value="WH_DNA-bd_sf"/>
</dbReference>
<keyword evidence="3" id="KW-0949">S-adenosyl-L-methionine</keyword>
<dbReference type="InterPro" id="IPR036388">
    <property type="entry name" value="WH-like_DNA-bd_sf"/>
</dbReference>
<sequence>MNDLELLKQNHRANELIFKGLVEFGCFKAALELDLFSQLADEAKDTGTLAAATGSVPPRLGMLLEALRQMGVTNEDAGKWSLTPSAKAMFVPDAEHPNLYMIPVAKAMAHLSDNFYLKLADAVKGQLNFKGEVPYPPVTREDNWYFEAIHRSNAHFAIKLLLEEADLSAAKTMVDVGGGIGDISAALLQKFTRLQSTILNLPGAIELVNENAIEKGVGDRLKGVAVDIYKDIYPQADAVMFCRILYSANEQLSEMMCRKAFDALPTGGKVLILDMIIDDPENPNFDYLSHYILGAGMPFSVLGFKPQNAYKEILEKIGFTGVRIVRRYDHLLCEAVKPA</sequence>
<dbReference type="Gene3D" id="3.40.50.150">
    <property type="entry name" value="Vaccinia Virus protein VP39"/>
    <property type="match status" value="1"/>
</dbReference>
<dbReference type="Gene3D" id="1.10.10.10">
    <property type="entry name" value="Winged helix-like DNA-binding domain superfamily/Winged helix DNA-binding domain"/>
    <property type="match status" value="1"/>
</dbReference>
<dbReference type="GO" id="GO:0008171">
    <property type="term" value="F:O-methyltransferase activity"/>
    <property type="evidence" value="ECO:0007669"/>
    <property type="project" value="InterPro"/>
</dbReference>
<feature type="domain" description="O-methyltransferase C-terminal" evidence="4">
    <location>
        <begin position="145"/>
        <end position="284"/>
    </location>
</feature>
<evidence type="ECO:0000313" key="5">
    <source>
        <dbReference type="EMBL" id="KUL32021.1"/>
    </source>
</evidence>
<dbReference type="RefSeq" id="WP_059138413.1">
    <property type="nucleotide sequence ID" value="NZ_LMBR01000033.1"/>
</dbReference>
<dbReference type="OrthoDB" id="9766840at2"/>
<dbReference type="InterPro" id="IPR029063">
    <property type="entry name" value="SAM-dependent_MTases_sf"/>
</dbReference>
<gene>
    <name evidence="5" type="ORF">ASB62_02115</name>
</gene>
<name>A0A124GAE9_CHLLI</name>
<evidence type="ECO:0000313" key="6">
    <source>
        <dbReference type="Proteomes" id="UP000053937"/>
    </source>
</evidence>
<protein>
    <submittedName>
        <fullName evidence="5">Methyltransferase</fullName>
    </submittedName>
</protein>
<dbReference type="SUPFAM" id="SSF46785">
    <property type="entry name" value="Winged helix' DNA-binding domain"/>
    <property type="match status" value="1"/>
</dbReference>
<dbReference type="InterPro" id="IPR016461">
    <property type="entry name" value="COMT-like"/>
</dbReference>
<evidence type="ECO:0000256" key="1">
    <source>
        <dbReference type="ARBA" id="ARBA00022603"/>
    </source>
</evidence>
<dbReference type="SUPFAM" id="SSF53335">
    <property type="entry name" value="S-adenosyl-L-methionine-dependent methyltransferases"/>
    <property type="match status" value="1"/>
</dbReference>
<organism evidence="5 6">
    <name type="scientific">Chlorobium limicola</name>
    <dbReference type="NCBI Taxonomy" id="1092"/>
    <lineage>
        <taxon>Bacteria</taxon>
        <taxon>Pseudomonadati</taxon>
        <taxon>Chlorobiota</taxon>
        <taxon>Chlorobiia</taxon>
        <taxon>Chlorobiales</taxon>
        <taxon>Chlorobiaceae</taxon>
        <taxon>Chlorobium/Pelodictyon group</taxon>
        <taxon>Chlorobium</taxon>
    </lineage>
</organism>
<evidence type="ECO:0000256" key="3">
    <source>
        <dbReference type="ARBA" id="ARBA00022691"/>
    </source>
</evidence>
<keyword evidence="6" id="KW-1185">Reference proteome</keyword>
<keyword evidence="1 5" id="KW-0489">Methyltransferase</keyword>
<dbReference type="FunFam" id="1.10.10.10:FF:001152">
    <property type="entry name" value="Bacteriochlorophyllide d C-20 methyltransferase"/>
    <property type="match status" value="1"/>
</dbReference>
<evidence type="ECO:0000256" key="2">
    <source>
        <dbReference type="ARBA" id="ARBA00022679"/>
    </source>
</evidence>
<reference evidence="5 6" key="1">
    <citation type="submission" date="2015-10" db="EMBL/GenBank/DDBJ databases">
        <title>Draft Genome Sequence of Chlorobium limicola strain Frasassi Growing under Artificial Lighting in the Frasassi Cave System.</title>
        <authorList>
            <person name="Mansor M."/>
            <person name="Macalady J."/>
        </authorList>
    </citation>
    <scope>NUCLEOTIDE SEQUENCE [LARGE SCALE GENOMIC DNA]</scope>
    <source>
        <strain evidence="5 6">Frasassi</strain>
    </source>
</reference>
<dbReference type="PROSITE" id="PS51683">
    <property type="entry name" value="SAM_OMT_II"/>
    <property type="match status" value="1"/>
</dbReference>
<dbReference type="PANTHER" id="PTHR11746">
    <property type="entry name" value="O-METHYLTRANSFERASE"/>
    <property type="match status" value="1"/>
</dbReference>
<evidence type="ECO:0000259" key="4">
    <source>
        <dbReference type="Pfam" id="PF00891"/>
    </source>
</evidence>
<keyword evidence="2 5" id="KW-0808">Transferase</keyword>
<dbReference type="EMBL" id="LMBR01000033">
    <property type="protein sequence ID" value="KUL32021.1"/>
    <property type="molecule type" value="Genomic_DNA"/>
</dbReference>
<dbReference type="NCBIfam" id="TIGR02716">
    <property type="entry name" value="C20_methyl_CrtF"/>
    <property type="match status" value="1"/>
</dbReference>
<proteinExistence type="predicted"/>
<dbReference type="Pfam" id="PF00891">
    <property type="entry name" value="Methyltransf_2"/>
    <property type="match status" value="1"/>
</dbReference>
<dbReference type="GO" id="GO:0032259">
    <property type="term" value="P:methylation"/>
    <property type="evidence" value="ECO:0007669"/>
    <property type="project" value="UniProtKB-KW"/>
</dbReference>
<comment type="caution">
    <text evidence="5">The sequence shown here is derived from an EMBL/GenBank/DDBJ whole genome shotgun (WGS) entry which is preliminary data.</text>
</comment>
<dbReference type="InterPro" id="IPR001077">
    <property type="entry name" value="COMT_C"/>
</dbReference>
<dbReference type="InterPro" id="IPR014088">
    <property type="entry name" value="BchU"/>
</dbReference>
<dbReference type="AlphaFoldDB" id="A0A124GAE9"/>
<dbReference type="GO" id="GO:0046983">
    <property type="term" value="F:protein dimerization activity"/>
    <property type="evidence" value="ECO:0007669"/>
    <property type="project" value="InterPro"/>
</dbReference>
<dbReference type="Proteomes" id="UP000053937">
    <property type="component" value="Unassembled WGS sequence"/>
</dbReference>